<dbReference type="Pfam" id="PF00083">
    <property type="entry name" value="Sugar_tr"/>
    <property type="match status" value="1"/>
</dbReference>
<dbReference type="SUPFAM" id="SSF103473">
    <property type="entry name" value="MFS general substrate transporter"/>
    <property type="match status" value="1"/>
</dbReference>
<dbReference type="Pfam" id="PF07690">
    <property type="entry name" value="MFS_1"/>
    <property type="match status" value="1"/>
</dbReference>
<evidence type="ECO:0000313" key="13">
    <source>
        <dbReference type="EMBL" id="MBE1607148.1"/>
    </source>
</evidence>
<comment type="subcellular location">
    <subcellularLocation>
        <location evidence="1">Cell membrane</location>
        <topology evidence="1">Multi-pass membrane protein</topology>
    </subcellularLocation>
</comment>
<feature type="transmembrane region" description="Helical" evidence="11">
    <location>
        <begin position="162"/>
        <end position="184"/>
    </location>
</feature>
<dbReference type="AlphaFoldDB" id="A0A927MXK7"/>
<feature type="domain" description="Major facilitator superfamily (MFS) profile" evidence="12">
    <location>
        <begin position="22"/>
        <end position="430"/>
    </location>
</feature>
<dbReference type="PROSITE" id="PS50850">
    <property type="entry name" value="MFS"/>
    <property type="match status" value="1"/>
</dbReference>
<keyword evidence="14" id="KW-1185">Reference proteome</keyword>
<dbReference type="PANTHER" id="PTHR43045:SF1">
    <property type="entry name" value="SHIKIMATE TRANSPORTER"/>
    <property type="match status" value="1"/>
</dbReference>
<feature type="transmembrane region" description="Helical" evidence="11">
    <location>
        <begin position="315"/>
        <end position="333"/>
    </location>
</feature>
<dbReference type="InterPro" id="IPR011701">
    <property type="entry name" value="MFS"/>
</dbReference>
<protein>
    <recommendedName>
        <fullName evidence="10">Putative proline/betaine transporter</fullName>
    </recommendedName>
</protein>
<feature type="transmembrane region" description="Helical" evidence="11">
    <location>
        <begin position="380"/>
        <end position="400"/>
    </location>
</feature>
<comment type="caution">
    <text evidence="13">The sequence shown here is derived from an EMBL/GenBank/DDBJ whole genome shotgun (WGS) entry which is preliminary data.</text>
</comment>
<dbReference type="FunFam" id="1.20.1250.20:FF:000001">
    <property type="entry name" value="Dicarboxylate MFS transporter"/>
    <property type="match status" value="1"/>
</dbReference>
<feature type="transmembrane region" description="Helical" evidence="11">
    <location>
        <begin position="285"/>
        <end position="303"/>
    </location>
</feature>
<evidence type="ECO:0000256" key="4">
    <source>
        <dbReference type="ARBA" id="ARBA00022475"/>
    </source>
</evidence>
<evidence type="ECO:0000313" key="14">
    <source>
        <dbReference type="Proteomes" id="UP000638648"/>
    </source>
</evidence>
<evidence type="ECO:0000259" key="12">
    <source>
        <dbReference type="PROSITE" id="PS50850"/>
    </source>
</evidence>
<keyword evidence="7 11" id="KW-1133">Transmembrane helix</keyword>
<keyword evidence="3" id="KW-0813">Transport</keyword>
<keyword evidence="4" id="KW-1003">Cell membrane</keyword>
<keyword evidence="5 11" id="KW-0812">Transmembrane</keyword>
<feature type="transmembrane region" description="Helical" evidence="11">
    <location>
        <begin position="339"/>
        <end position="359"/>
    </location>
</feature>
<evidence type="ECO:0000256" key="5">
    <source>
        <dbReference type="ARBA" id="ARBA00022692"/>
    </source>
</evidence>
<dbReference type="Proteomes" id="UP000638648">
    <property type="component" value="Unassembled WGS sequence"/>
</dbReference>
<evidence type="ECO:0000256" key="9">
    <source>
        <dbReference type="ARBA" id="ARBA00037295"/>
    </source>
</evidence>
<evidence type="ECO:0000256" key="7">
    <source>
        <dbReference type="ARBA" id="ARBA00022989"/>
    </source>
</evidence>
<dbReference type="InterPro" id="IPR005828">
    <property type="entry name" value="MFS_sugar_transport-like"/>
</dbReference>
<evidence type="ECO:0000256" key="8">
    <source>
        <dbReference type="ARBA" id="ARBA00023136"/>
    </source>
</evidence>
<evidence type="ECO:0000256" key="2">
    <source>
        <dbReference type="ARBA" id="ARBA00008240"/>
    </source>
</evidence>
<keyword evidence="6" id="KW-0769">Symport</keyword>
<dbReference type="GO" id="GO:0005886">
    <property type="term" value="C:plasma membrane"/>
    <property type="evidence" value="ECO:0007669"/>
    <property type="project" value="UniProtKB-SubCell"/>
</dbReference>
<evidence type="ECO:0000256" key="6">
    <source>
        <dbReference type="ARBA" id="ARBA00022847"/>
    </source>
</evidence>
<dbReference type="InterPro" id="IPR020846">
    <property type="entry name" value="MFS_dom"/>
</dbReference>
<dbReference type="Gene3D" id="1.20.1250.20">
    <property type="entry name" value="MFS general substrate transporter like domains"/>
    <property type="match status" value="2"/>
</dbReference>
<feature type="transmembrane region" description="Helical" evidence="11">
    <location>
        <begin position="261"/>
        <end position="279"/>
    </location>
</feature>
<gene>
    <name evidence="13" type="ORF">HEB94_003996</name>
</gene>
<feature type="transmembrane region" description="Helical" evidence="11">
    <location>
        <begin position="196"/>
        <end position="215"/>
    </location>
</feature>
<accession>A0A927MXK7</accession>
<dbReference type="RefSeq" id="WP_192751140.1">
    <property type="nucleotide sequence ID" value="NZ_BAABJL010000175.1"/>
</dbReference>
<feature type="transmembrane region" description="Helical" evidence="11">
    <location>
        <begin position="130"/>
        <end position="150"/>
    </location>
</feature>
<dbReference type="EMBL" id="JADBEM010000001">
    <property type="protein sequence ID" value="MBE1607148.1"/>
    <property type="molecule type" value="Genomic_DNA"/>
</dbReference>
<dbReference type="PANTHER" id="PTHR43045">
    <property type="entry name" value="SHIKIMATE TRANSPORTER"/>
    <property type="match status" value="1"/>
</dbReference>
<organism evidence="13 14">
    <name type="scientific">Actinopolymorpha pittospori</name>
    <dbReference type="NCBI Taxonomy" id="648752"/>
    <lineage>
        <taxon>Bacteria</taxon>
        <taxon>Bacillati</taxon>
        <taxon>Actinomycetota</taxon>
        <taxon>Actinomycetes</taxon>
        <taxon>Propionibacteriales</taxon>
        <taxon>Actinopolymorphaceae</taxon>
        <taxon>Actinopolymorpha</taxon>
    </lineage>
</organism>
<comment type="function">
    <text evidence="9">May be a proton symporter involved in the uptake of osmolytes such as proline and glycine betaine.</text>
</comment>
<evidence type="ECO:0000256" key="3">
    <source>
        <dbReference type="ARBA" id="ARBA00022448"/>
    </source>
</evidence>
<proteinExistence type="inferred from homology"/>
<dbReference type="InterPro" id="IPR036259">
    <property type="entry name" value="MFS_trans_sf"/>
</dbReference>
<sequence>MTSLRHGHEPATDGSAAQRRRAVVSSTLGSSIEWYDFYLYGVAAATIFNHQFFPAGTSPYVGTLLAFSTYAVGFLARPLGGLVFGHFGDRVGRKKALVVTILMMGGATFLCGLLPTYAAIGIWAPLALTALRFLQGIGVGGEWGGATLMVTEQSPARRRGLFGALPQLGVAFGALTSNGLFSLISATMDERSFQAWGWRLPFLFSAVLVAIGLYIRLSLAESPAFQQLREEGKIEKKPIVTVLRQQPLTILRVAGIRVADIGNYYVWTSFVLAYAVTIGLSSNDILVPTLIVSAVSLLTIPMWGAISDRLGRRRTIMVGGVVMAALSYPFFWAVDTRNWSLILLVLLIGINLGRDACYAPQAAYFTEMFPAQVRYSGASIGPQLAAVFGGCAPLIATALAGPDFGGIAQVVGLVVVMSLVTFVAALASKETAFALTGRDAAAVPAAGGNAS</sequence>
<dbReference type="GO" id="GO:0015293">
    <property type="term" value="F:symporter activity"/>
    <property type="evidence" value="ECO:0007669"/>
    <property type="project" value="UniProtKB-KW"/>
</dbReference>
<keyword evidence="8 11" id="KW-0472">Membrane</keyword>
<feature type="transmembrane region" description="Helical" evidence="11">
    <location>
        <begin position="96"/>
        <end position="124"/>
    </location>
</feature>
<dbReference type="CDD" id="cd17369">
    <property type="entry name" value="MFS_ShiA_like"/>
    <property type="match status" value="1"/>
</dbReference>
<name>A0A927MXK7_9ACTN</name>
<evidence type="ECO:0000256" key="10">
    <source>
        <dbReference type="ARBA" id="ARBA00039918"/>
    </source>
</evidence>
<comment type="similarity">
    <text evidence="2">Belongs to the major facilitator superfamily. Metabolite:H+ Symporter (MHS) family (TC 2.A.1.6) family.</text>
</comment>
<reference evidence="13" key="1">
    <citation type="submission" date="2020-10" db="EMBL/GenBank/DDBJ databases">
        <title>Sequencing the genomes of 1000 actinobacteria strains.</title>
        <authorList>
            <person name="Klenk H.-P."/>
        </authorList>
    </citation>
    <scope>NUCLEOTIDE SEQUENCE</scope>
    <source>
        <strain evidence="13">DSM 45354</strain>
    </source>
</reference>
<feature type="transmembrane region" description="Helical" evidence="11">
    <location>
        <begin position="60"/>
        <end position="84"/>
    </location>
</feature>
<evidence type="ECO:0000256" key="11">
    <source>
        <dbReference type="SAM" id="Phobius"/>
    </source>
</evidence>
<evidence type="ECO:0000256" key="1">
    <source>
        <dbReference type="ARBA" id="ARBA00004651"/>
    </source>
</evidence>
<feature type="transmembrane region" description="Helical" evidence="11">
    <location>
        <begin position="406"/>
        <end position="428"/>
    </location>
</feature>